<evidence type="ECO:0000256" key="2">
    <source>
        <dbReference type="ARBA" id="ARBA00022475"/>
    </source>
</evidence>
<gene>
    <name evidence="10" type="primary">LOC117145690</name>
</gene>
<comment type="function">
    <text evidence="8">Gustatory receptor which mediates acceptance or avoidance behavior, depending on its substrates.</text>
</comment>
<dbReference type="CTD" id="117327"/>
<organism evidence="9 10">
    <name type="scientific">Drosophila mauritiana</name>
    <name type="common">Fruit fly</name>
    <dbReference type="NCBI Taxonomy" id="7226"/>
    <lineage>
        <taxon>Eukaryota</taxon>
        <taxon>Metazoa</taxon>
        <taxon>Ecdysozoa</taxon>
        <taxon>Arthropoda</taxon>
        <taxon>Hexapoda</taxon>
        <taxon>Insecta</taxon>
        <taxon>Pterygota</taxon>
        <taxon>Neoptera</taxon>
        <taxon>Endopterygota</taxon>
        <taxon>Diptera</taxon>
        <taxon>Brachycera</taxon>
        <taxon>Muscomorpha</taxon>
        <taxon>Ephydroidea</taxon>
        <taxon>Drosophilidae</taxon>
        <taxon>Drosophila</taxon>
        <taxon>Sophophora</taxon>
    </lineage>
</organism>
<evidence type="ECO:0000256" key="4">
    <source>
        <dbReference type="ARBA" id="ARBA00022989"/>
    </source>
</evidence>
<dbReference type="GO" id="GO:0030424">
    <property type="term" value="C:axon"/>
    <property type="evidence" value="ECO:0007669"/>
    <property type="project" value="TreeGrafter"/>
</dbReference>
<evidence type="ECO:0000256" key="7">
    <source>
        <dbReference type="ARBA" id="ARBA00023224"/>
    </source>
</evidence>
<dbReference type="AlphaFoldDB" id="A0A6P8KIJ2"/>
<dbReference type="RefSeq" id="XP_033167322.1">
    <property type="nucleotide sequence ID" value="XM_033311431.1"/>
</dbReference>
<reference evidence="10" key="1">
    <citation type="submission" date="2025-08" db="UniProtKB">
        <authorList>
            <consortium name="RefSeq"/>
        </authorList>
    </citation>
    <scope>IDENTIFICATION</scope>
    <source>
        <strain evidence="10">Mau12</strain>
        <tissue evidence="10">Whole Body</tissue>
    </source>
</reference>
<dbReference type="GeneID" id="117145690"/>
<keyword evidence="2 8" id="KW-1003">Cell membrane</keyword>
<dbReference type="GO" id="GO:0030425">
    <property type="term" value="C:dendrite"/>
    <property type="evidence" value="ECO:0007669"/>
    <property type="project" value="TreeGrafter"/>
</dbReference>
<accession>A0A6P8KIJ2</accession>
<evidence type="ECO:0000256" key="1">
    <source>
        <dbReference type="ARBA" id="ARBA00004651"/>
    </source>
</evidence>
<dbReference type="GO" id="GO:0005886">
    <property type="term" value="C:plasma membrane"/>
    <property type="evidence" value="ECO:0007669"/>
    <property type="project" value="UniProtKB-SubCell"/>
</dbReference>
<keyword evidence="6 8" id="KW-0675">Receptor</keyword>
<dbReference type="InterPro" id="IPR013604">
    <property type="entry name" value="7TM_chemorcpt"/>
</dbReference>
<feature type="transmembrane region" description="Helical" evidence="8">
    <location>
        <begin position="252"/>
        <end position="275"/>
    </location>
</feature>
<keyword evidence="7 8" id="KW-0807">Transducer</keyword>
<name>A0A6P8KIJ2_DROMA</name>
<dbReference type="GO" id="GO:0007165">
    <property type="term" value="P:signal transduction"/>
    <property type="evidence" value="ECO:0007669"/>
    <property type="project" value="UniProtKB-KW"/>
</dbReference>
<dbReference type="PANTHER" id="PTHR21143:SF131">
    <property type="entry name" value="GUSTATORY AND ODORANT RECEPTOR 63A-RELATED"/>
    <property type="match status" value="1"/>
</dbReference>
<evidence type="ECO:0000256" key="8">
    <source>
        <dbReference type="RuleBase" id="RU363108"/>
    </source>
</evidence>
<dbReference type="GO" id="GO:0043025">
    <property type="term" value="C:neuronal cell body"/>
    <property type="evidence" value="ECO:0007669"/>
    <property type="project" value="TreeGrafter"/>
</dbReference>
<evidence type="ECO:0000256" key="6">
    <source>
        <dbReference type="ARBA" id="ARBA00023170"/>
    </source>
</evidence>
<keyword evidence="9" id="KW-1185">Reference proteome</keyword>
<keyword evidence="4 8" id="KW-1133">Transmembrane helix</keyword>
<dbReference type="Pfam" id="PF08395">
    <property type="entry name" value="7tm_7"/>
    <property type="match status" value="1"/>
</dbReference>
<protein>
    <recommendedName>
        <fullName evidence="8">Gustatory receptor</fullName>
    </recommendedName>
</protein>
<evidence type="ECO:0000313" key="10">
    <source>
        <dbReference type="RefSeq" id="XP_033167322.1"/>
    </source>
</evidence>
<keyword evidence="3 8" id="KW-0812">Transmembrane</keyword>
<sequence length="404" mass="46919">MVAQKSRLLATAFPYLDIFSVFALTPPPQSFGHTPHRRLRWYLMTGYVCYAGVILATVFFVSYFNIIAIDEEVLEYNVVDFTRVMGNIQKSLYSVMAIANQLNMLFNYRRLGEIYKDIANLEMDMDEASQCFGGQRQRYSFRFRMALCVGVWMILMVGSMPRLTMTAMGPFVSTLLKIFTEFVMIMQQLKSLEYCVFVLLIHELVLRLRHTLSQLQDEFQDCDQQDMLQALCVALKRNQLLLGRIWRLEGDVVSYFTPTMVLLFLLNGLTILHMVNWVYINKFLYDSCCHYERFLVCSTLLVNLLLPCVLSQRCINAYNCIPRILHKIRCTSADPNFAMLTRGLREYSLQMEHLKLRFTCGGLFDINLKYFGGMLVTIFGYIIILIQFKVQAIAEDRYKSSISV</sequence>
<proteinExistence type="inferred from homology"/>
<comment type="similarity">
    <text evidence="8">Belongs to the insect chemoreceptor superfamily. Gustatory receptor (GR) family.</text>
</comment>
<dbReference type="PANTHER" id="PTHR21143">
    <property type="entry name" value="INVERTEBRATE GUSTATORY RECEPTOR"/>
    <property type="match status" value="1"/>
</dbReference>
<keyword evidence="5 8" id="KW-0472">Membrane</keyword>
<dbReference type="Proteomes" id="UP000515162">
    <property type="component" value="Chromosome 3R"/>
</dbReference>
<comment type="caution">
    <text evidence="8">Lacks conserved residue(s) required for the propagation of feature annotation.</text>
</comment>
<feature type="transmembrane region" description="Helical" evidence="8">
    <location>
        <begin position="39"/>
        <end position="64"/>
    </location>
</feature>
<evidence type="ECO:0000313" key="9">
    <source>
        <dbReference type="Proteomes" id="UP000515162"/>
    </source>
</evidence>
<dbReference type="GO" id="GO:0033041">
    <property type="term" value="F:sweet taste receptor activity"/>
    <property type="evidence" value="ECO:0007669"/>
    <property type="project" value="TreeGrafter"/>
</dbReference>
<feature type="transmembrane region" description="Helical" evidence="8">
    <location>
        <begin position="185"/>
        <end position="206"/>
    </location>
</feature>
<evidence type="ECO:0000256" key="3">
    <source>
        <dbReference type="ARBA" id="ARBA00022692"/>
    </source>
</evidence>
<feature type="transmembrane region" description="Helical" evidence="8">
    <location>
        <begin position="370"/>
        <end position="390"/>
    </location>
</feature>
<comment type="subcellular location">
    <subcellularLocation>
        <location evidence="1 8">Cell membrane</location>
        <topology evidence="1 8">Multi-pass membrane protein</topology>
    </subcellularLocation>
</comment>
<evidence type="ECO:0000256" key="5">
    <source>
        <dbReference type="ARBA" id="ARBA00023136"/>
    </source>
</evidence>
<feature type="transmembrane region" description="Helical" evidence="8">
    <location>
        <begin position="145"/>
        <end position="165"/>
    </location>
</feature>